<accession>A0A917IJR8</accession>
<proteinExistence type="inferred from homology"/>
<evidence type="ECO:0000313" key="10">
    <source>
        <dbReference type="Proteomes" id="UP000627292"/>
    </source>
</evidence>
<dbReference type="CDD" id="cd08977">
    <property type="entry name" value="SusD"/>
    <property type="match status" value="1"/>
</dbReference>
<dbReference type="RefSeq" id="WP_188949512.1">
    <property type="nucleotide sequence ID" value="NZ_BMIB01000001.1"/>
</dbReference>
<dbReference type="GO" id="GO:0009279">
    <property type="term" value="C:cell outer membrane"/>
    <property type="evidence" value="ECO:0007669"/>
    <property type="project" value="UniProtKB-SubCell"/>
</dbReference>
<dbReference type="Gene3D" id="1.25.40.390">
    <property type="match status" value="1"/>
</dbReference>
<keyword evidence="5" id="KW-0998">Cell outer membrane</keyword>
<evidence type="ECO:0000313" key="9">
    <source>
        <dbReference type="EMBL" id="GGH56630.1"/>
    </source>
</evidence>
<evidence type="ECO:0000256" key="1">
    <source>
        <dbReference type="ARBA" id="ARBA00004442"/>
    </source>
</evidence>
<evidence type="ECO:0000256" key="6">
    <source>
        <dbReference type="SAM" id="SignalP"/>
    </source>
</evidence>
<feature type="signal peptide" evidence="6">
    <location>
        <begin position="1"/>
        <end position="22"/>
    </location>
</feature>
<dbReference type="EMBL" id="BMIB01000001">
    <property type="protein sequence ID" value="GGH56630.1"/>
    <property type="molecule type" value="Genomic_DNA"/>
</dbReference>
<dbReference type="InterPro" id="IPR033985">
    <property type="entry name" value="SusD-like_N"/>
</dbReference>
<keyword evidence="3 6" id="KW-0732">Signal</keyword>
<dbReference type="InterPro" id="IPR012944">
    <property type="entry name" value="SusD_RagB_dom"/>
</dbReference>
<dbReference type="SUPFAM" id="SSF48452">
    <property type="entry name" value="TPR-like"/>
    <property type="match status" value="1"/>
</dbReference>
<comment type="similarity">
    <text evidence="2">Belongs to the SusD family.</text>
</comment>
<keyword evidence="10" id="KW-1185">Reference proteome</keyword>
<comment type="caution">
    <text evidence="9">The sequence shown here is derived from an EMBL/GenBank/DDBJ whole genome shotgun (WGS) entry which is preliminary data.</text>
</comment>
<reference evidence="9" key="1">
    <citation type="journal article" date="2014" name="Int. J. Syst. Evol. Microbiol.">
        <title>Complete genome sequence of Corynebacterium casei LMG S-19264T (=DSM 44701T), isolated from a smear-ripened cheese.</title>
        <authorList>
            <consortium name="US DOE Joint Genome Institute (JGI-PGF)"/>
            <person name="Walter F."/>
            <person name="Albersmeier A."/>
            <person name="Kalinowski J."/>
            <person name="Ruckert C."/>
        </authorList>
    </citation>
    <scope>NUCLEOTIDE SEQUENCE</scope>
    <source>
        <strain evidence="9">CGMCC 1.15290</strain>
    </source>
</reference>
<evidence type="ECO:0000259" key="7">
    <source>
        <dbReference type="Pfam" id="PF07980"/>
    </source>
</evidence>
<gene>
    <name evidence="9" type="ORF">GCM10011379_00440</name>
</gene>
<reference evidence="9" key="2">
    <citation type="submission" date="2020-09" db="EMBL/GenBank/DDBJ databases">
        <authorList>
            <person name="Sun Q."/>
            <person name="Zhou Y."/>
        </authorList>
    </citation>
    <scope>NUCLEOTIDE SEQUENCE</scope>
    <source>
        <strain evidence="9">CGMCC 1.15290</strain>
    </source>
</reference>
<dbReference type="Pfam" id="PF14322">
    <property type="entry name" value="SusD-like_3"/>
    <property type="match status" value="1"/>
</dbReference>
<keyword evidence="4" id="KW-0472">Membrane</keyword>
<organism evidence="9 10">
    <name type="scientific">Filimonas zeae</name>
    <dbReference type="NCBI Taxonomy" id="1737353"/>
    <lineage>
        <taxon>Bacteria</taxon>
        <taxon>Pseudomonadati</taxon>
        <taxon>Bacteroidota</taxon>
        <taxon>Chitinophagia</taxon>
        <taxon>Chitinophagales</taxon>
        <taxon>Chitinophagaceae</taxon>
        <taxon>Filimonas</taxon>
    </lineage>
</organism>
<dbReference type="Proteomes" id="UP000627292">
    <property type="component" value="Unassembled WGS sequence"/>
</dbReference>
<evidence type="ECO:0000259" key="8">
    <source>
        <dbReference type="Pfam" id="PF14322"/>
    </source>
</evidence>
<feature type="chain" id="PRO_5037286966" evidence="6">
    <location>
        <begin position="23"/>
        <end position="498"/>
    </location>
</feature>
<evidence type="ECO:0000256" key="3">
    <source>
        <dbReference type="ARBA" id="ARBA00022729"/>
    </source>
</evidence>
<comment type="subcellular location">
    <subcellularLocation>
        <location evidence="1">Cell outer membrane</location>
    </subcellularLocation>
</comment>
<sequence length="498" mass="54713">MKRIYIIAVAAVSALFILPACNKNWLSPDVQGQVSTSDTTFNNPANATKFVNACYTQLLNWDVSSFGWIGLTSITSDDADKGSSPGDVGSDKDLMDAITYTATASSVSSVWSGYFRGVAYCNQALFYLPQFTIADNVRQQYQAEARFLRAYYYFTLVRAFGDLPLVDTVINALSEAGRVKLNTRVSKDSIYALIESDLRFAISVLPTRDQQAAGDVGRATKGAATGLLAKVSLYEKKWQQALDLTNQIIQGGVGTYSLVNDYTTIWREVGENSQESLFEIQSKSTTPYAAVQQYSEVQGIRGATFNVTNVFTGWGFNTPSGNLDSAYEAGDIRKKSTIIHIGDTLFDDVIIKTAENARYNYKAYPSNTAETYGGNAQYSNKNIRVLRMGDIYLINAEAANELGTGTAVTSLNAVRNRAKLGNTSAATQADIRNAIWKERRVELAMEHDRFFDLVRQGRAGTVLRALGKSFVDGKNELFPIPQQEIDASGNLLRQNPGY</sequence>
<dbReference type="AlphaFoldDB" id="A0A917IJR8"/>
<feature type="domain" description="SusD-like N-terminal" evidence="8">
    <location>
        <begin position="76"/>
        <end position="233"/>
    </location>
</feature>
<dbReference type="InterPro" id="IPR011990">
    <property type="entry name" value="TPR-like_helical_dom_sf"/>
</dbReference>
<evidence type="ECO:0000256" key="2">
    <source>
        <dbReference type="ARBA" id="ARBA00006275"/>
    </source>
</evidence>
<evidence type="ECO:0000256" key="5">
    <source>
        <dbReference type="ARBA" id="ARBA00023237"/>
    </source>
</evidence>
<feature type="domain" description="RagB/SusD" evidence="7">
    <location>
        <begin position="358"/>
        <end position="498"/>
    </location>
</feature>
<evidence type="ECO:0000256" key="4">
    <source>
        <dbReference type="ARBA" id="ARBA00023136"/>
    </source>
</evidence>
<dbReference type="Pfam" id="PF07980">
    <property type="entry name" value="SusD_RagB"/>
    <property type="match status" value="1"/>
</dbReference>
<protein>
    <submittedName>
        <fullName evidence="9">Membrane protein</fullName>
    </submittedName>
</protein>
<name>A0A917IJR8_9BACT</name>